<proteinExistence type="predicted"/>
<dbReference type="AlphaFoldDB" id="A0AAN9M4X9"/>
<reference evidence="1 2" key="1">
    <citation type="submission" date="2024-01" db="EMBL/GenBank/DDBJ databases">
        <title>The genomes of 5 underutilized Papilionoideae crops provide insights into root nodulation and disease resistanc.</title>
        <authorList>
            <person name="Jiang F."/>
        </authorList>
    </citation>
    <scope>NUCLEOTIDE SEQUENCE [LARGE SCALE GENOMIC DNA]</scope>
    <source>
        <strain evidence="1">JINMINGXINNONG_FW02</strain>
        <tissue evidence="1">Leaves</tissue>
    </source>
</reference>
<protein>
    <submittedName>
        <fullName evidence="1">Uncharacterized protein</fullName>
    </submittedName>
</protein>
<evidence type="ECO:0000313" key="2">
    <source>
        <dbReference type="Proteomes" id="UP001374584"/>
    </source>
</evidence>
<keyword evidence="2" id="KW-1185">Reference proteome</keyword>
<name>A0AAN9M4X9_PHACN</name>
<dbReference type="Proteomes" id="UP001374584">
    <property type="component" value="Unassembled WGS sequence"/>
</dbReference>
<sequence length="69" mass="7330">MGGVRRCAMVVVLRLPEWCAQVRDGGGAAHDVASVGTLMALIAFSGGQVFNMLRSAAKLSPIAHMREFN</sequence>
<organism evidence="1 2">
    <name type="scientific">Phaseolus coccineus</name>
    <name type="common">Scarlet runner bean</name>
    <name type="synonym">Phaseolus multiflorus</name>
    <dbReference type="NCBI Taxonomy" id="3886"/>
    <lineage>
        <taxon>Eukaryota</taxon>
        <taxon>Viridiplantae</taxon>
        <taxon>Streptophyta</taxon>
        <taxon>Embryophyta</taxon>
        <taxon>Tracheophyta</taxon>
        <taxon>Spermatophyta</taxon>
        <taxon>Magnoliopsida</taxon>
        <taxon>eudicotyledons</taxon>
        <taxon>Gunneridae</taxon>
        <taxon>Pentapetalae</taxon>
        <taxon>rosids</taxon>
        <taxon>fabids</taxon>
        <taxon>Fabales</taxon>
        <taxon>Fabaceae</taxon>
        <taxon>Papilionoideae</taxon>
        <taxon>50 kb inversion clade</taxon>
        <taxon>NPAAA clade</taxon>
        <taxon>indigoferoid/millettioid clade</taxon>
        <taxon>Phaseoleae</taxon>
        <taxon>Phaseolus</taxon>
    </lineage>
</organism>
<accession>A0AAN9M4X9</accession>
<gene>
    <name evidence="1" type="ORF">VNO80_22883</name>
</gene>
<dbReference type="EMBL" id="JAYMYR010000008">
    <property type="protein sequence ID" value="KAK7348330.1"/>
    <property type="molecule type" value="Genomic_DNA"/>
</dbReference>
<evidence type="ECO:0000313" key="1">
    <source>
        <dbReference type="EMBL" id="KAK7348330.1"/>
    </source>
</evidence>
<comment type="caution">
    <text evidence="1">The sequence shown here is derived from an EMBL/GenBank/DDBJ whole genome shotgun (WGS) entry which is preliminary data.</text>
</comment>